<name>A0A7X1NUC1_9DEIO</name>
<sequence length="171" mass="18392">MTRRAAVTCLALLTGGACAQFAPTTPVPSPYLFVQPIPNQPDLDLNGEYIGRLRGYNNQTGLLDIQVTVRGHEVTATVVSRALKQTFQASGTRSIFRASPVTVNLVGQSGQGSACEGSFTELYQVNVTFVRASELSGEGGRGSIQRMICDSVTRQFRPDPQNSGELEVARK</sequence>
<dbReference type="EMBL" id="WBSL01000001">
    <property type="protein sequence ID" value="MPY65957.1"/>
    <property type="molecule type" value="Genomic_DNA"/>
</dbReference>
<evidence type="ECO:0000313" key="3">
    <source>
        <dbReference type="Proteomes" id="UP000484842"/>
    </source>
</evidence>
<accession>A0A7X1NUC1</accession>
<dbReference type="PROSITE" id="PS51257">
    <property type="entry name" value="PROKAR_LIPOPROTEIN"/>
    <property type="match status" value="1"/>
</dbReference>
<dbReference type="Proteomes" id="UP000484842">
    <property type="component" value="Unassembled WGS sequence"/>
</dbReference>
<keyword evidence="3" id="KW-1185">Reference proteome</keyword>
<comment type="caution">
    <text evidence="2">The sequence shown here is derived from an EMBL/GenBank/DDBJ whole genome shotgun (WGS) entry which is preliminary data.</text>
</comment>
<reference evidence="2 3" key="1">
    <citation type="submission" date="2019-10" db="EMBL/GenBank/DDBJ databases">
        <title>Deinococcus sp. isolated from soil.</title>
        <authorList>
            <person name="Li Y."/>
            <person name="Wang J."/>
        </authorList>
    </citation>
    <scope>NUCLEOTIDE SEQUENCE [LARGE SCALE GENOMIC DNA]</scope>
    <source>
        <strain evidence="2 3">SDU3-2</strain>
    </source>
</reference>
<evidence type="ECO:0000313" key="2">
    <source>
        <dbReference type="EMBL" id="MPY65957.1"/>
    </source>
</evidence>
<gene>
    <name evidence="2" type="ORF">F8S09_04500</name>
</gene>
<feature type="signal peptide" evidence="1">
    <location>
        <begin position="1"/>
        <end position="19"/>
    </location>
</feature>
<evidence type="ECO:0008006" key="4">
    <source>
        <dbReference type="Google" id="ProtNLM"/>
    </source>
</evidence>
<evidence type="ECO:0000256" key="1">
    <source>
        <dbReference type="SAM" id="SignalP"/>
    </source>
</evidence>
<organism evidence="2 3">
    <name type="scientific">Deinococcus terrestris</name>
    <dbReference type="NCBI Taxonomy" id="2651870"/>
    <lineage>
        <taxon>Bacteria</taxon>
        <taxon>Thermotogati</taxon>
        <taxon>Deinococcota</taxon>
        <taxon>Deinococci</taxon>
        <taxon>Deinococcales</taxon>
        <taxon>Deinococcaceae</taxon>
        <taxon>Deinococcus</taxon>
    </lineage>
</organism>
<dbReference type="RefSeq" id="WP_152869253.1">
    <property type="nucleotide sequence ID" value="NZ_WBSL01000001.1"/>
</dbReference>
<proteinExistence type="predicted"/>
<dbReference type="AlphaFoldDB" id="A0A7X1NUC1"/>
<feature type="chain" id="PRO_5031195077" description="Lipoprotein" evidence="1">
    <location>
        <begin position="20"/>
        <end position="171"/>
    </location>
</feature>
<protein>
    <recommendedName>
        <fullName evidence="4">Lipoprotein</fullName>
    </recommendedName>
</protein>
<keyword evidence="1" id="KW-0732">Signal</keyword>